<dbReference type="OrthoDB" id="9812661at2"/>
<keyword evidence="3" id="KW-0133">Cell shape</keyword>
<name>I5AQT9_EUBC6</name>
<proteinExistence type="predicted"/>
<keyword evidence="4 6" id="KW-1133">Transmembrane helix</keyword>
<evidence type="ECO:0000256" key="3">
    <source>
        <dbReference type="ARBA" id="ARBA00022960"/>
    </source>
</evidence>
<organism evidence="7 8">
    <name type="scientific">Eubacterium cellulosolvens (strain ATCC 43171 / JCM 9499 / 6)</name>
    <name type="common">Cillobacterium cellulosolvens</name>
    <dbReference type="NCBI Taxonomy" id="633697"/>
    <lineage>
        <taxon>Bacteria</taxon>
        <taxon>Bacillati</taxon>
        <taxon>Bacillota</taxon>
        <taxon>Clostridia</taxon>
        <taxon>Eubacteriales</taxon>
        <taxon>Eubacteriaceae</taxon>
        <taxon>Eubacterium</taxon>
    </lineage>
</organism>
<feature type="transmembrane region" description="Helical" evidence="6">
    <location>
        <begin position="344"/>
        <end position="364"/>
    </location>
</feature>
<keyword evidence="5 6" id="KW-0472">Membrane</keyword>
<feature type="transmembrane region" description="Helical" evidence="6">
    <location>
        <begin position="70"/>
        <end position="94"/>
    </location>
</feature>
<dbReference type="GO" id="GO:0008360">
    <property type="term" value="P:regulation of cell shape"/>
    <property type="evidence" value="ECO:0007669"/>
    <property type="project" value="UniProtKB-KW"/>
</dbReference>
<dbReference type="Proteomes" id="UP000005753">
    <property type="component" value="Chromosome"/>
</dbReference>
<reference evidence="7 8" key="1">
    <citation type="submission" date="2010-08" db="EMBL/GenBank/DDBJ databases">
        <authorList>
            <consortium name="US DOE Joint Genome Institute (JGI-PGF)"/>
            <person name="Lucas S."/>
            <person name="Copeland A."/>
            <person name="Lapidus A."/>
            <person name="Cheng J.-F."/>
            <person name="Bruce D."/>
            <person name="Goodwin L."/>
            <person name="Pitluck S."/>
            <person name="Land M.L."/>
            <person name="Hauser L."/>
            <person name="Chang Y.-J."/>
            <person name="Anderson I.J."/>
            <person name="Johnson E."/>
            <person name="Mulhopadhyay B."/>
            <person name="Kyrpides N."/>
            <person name="Woyke T.J."/>
        </authorList>
    </citation>
    <scope>NUCLEOTIDE SEQUENCE [LARGE SCALE GENOMIC DNA]</scope>
    <source>
        <strain evidence="7 8">6</strain>
    </source>
</reference>
<reference evidence="7 8" key="2">
    <citation type="submission" date="2012-02" db="EMBL/GenBank/DDBJ databases">
        <title>Improved High-Quality Draft sequence of Eubacterium cellulosolvens 6.</title>
        <authorList>
            <consortium name="US DOE Joint Genome Institute"/>
            <person name="Lucas S."/>
            <person name="Han J."/>
            <person name="Lapidus A."/>
            <person name="Cheng J.-F."/>
            <person name="Goodwin L."/>
            <person name="Pitluck S."/>
            <person name="Peters L."/>
            <person name="Mikhailova N."/>
            <person name="Gu W."/>
            <person name="Detter J.C."/>
            <person name="Han C."/>
            <person name="Tapia R."/>
            <person name="Land M."/>
            <person name="Hauser L."/>
            <person name="Kyrpides N."/>
            <person name="Ivanova N."/>
            <person name="Pagani I."/>
            <person name="Johnson E."/>
            <person name="Mukhopadhyay B."/>
            <person name="Anderson I."/>
            <person name="Woyke T."/>
        </authorList>
    </citation>
    <scope>NUCLEOTIDE SEQUENCE [LARGE SCALE GENOMIC DNA]</scope>
    <source>
        <strain evidence="7 8">6</strain>
    </source>
</reference>
<evidence type="ECO:0000256" key="4">
    <source>
        <dbReference type="ARBA" id="ARBA00022989"/>
    </source>
</evidence>
<feature type="transmembrane region" description="Helical" evidence="6">
    <location>
        <begin position="178"/>
        <end position="195"/>
    </location>
</feature>
<evidence type="ECO:0000256" key="5">
    <source>
        <dbReference type="ARBA" id="ARBA00023136"/>
    </source>
</evidence>
<dbReference type="EMBL" id="CM001487">
    <property type="protein sequence ID" value="EIM56162.1"/>
    <property type="molecule type" value="Genomic_DNA"/>
</dbReference>
<keyword evidence="2 6" id="KW-0812">Transmembrane</keyword>
<sequence length="388" mass="43423">MIRLYKIKDYNFILVLLLAMISIVGILLVGSANAELQSRQIGGVIFGFLVMFVISLIDYSWLLHFYVPVYLVNLGLLLLVIIFGVTRLGAARWITIGGFQFQPTELSKILIILFFSMYFMIHKEDLSTWRRIFRSLLYLGLPLFMILNQPDLKNTITMTIVFSCMYFAAGLSYKKIGIIIMVIVPLVVGAVFLIVKTDLPIIDDYQKKRVMTFLNPEDDEYSESAMQQQNSIMAIGSGRFSGKGLNNNEVSTANKGNFVAEIQNDFIFAVAGEELGFAGCVGIVLLLFLIIFQCFRTGKRAKDRSGSLFCYGIGTLIAVQSFINISVATGILPNTGTTLPFVSYGLTSLVSLFIGMGIVLNISLQRKQYFDYGGEYIYEGETYKPEET</sequence>
<comment type="subcellular location">
    <subcellularLocation>
        <location evidence="1">Membrane</location>
        <topology evidence="1">Multi-pass membrane protein</topology>
    </subcellularLocation>
</comment>
<evidence type="ECO:0000256" key="2">
    <source>
        <dbReference type="ARBA" id="ARBA00022692"/>
    </source>
</evidence>
<accession>I5AQT9</accession>
<feature type="transmembrane region" description="Helical" evidence="6">
    <location>
        <begin position="106"/>
        <end position="121"/>
    </location>
</feature>
<feature type="transmembrane region" description="Helical" evidence="6">
    <location>
        <begin position="155"/>
        <end position="171"/>
    </location>
</feature>
<dbReference type="GO" id="GO:0015648">
    <property type="term" value="F:lipid-linked peptidoglycan transporter activity"/>
    <property type="evidence" value="ECO:0007669"/>
    <property type="project" value="TreeGrafter"/>
</dbReference>
<feature type="transmembrane region" description="Helical" evidence="6">
    <location>
        <begin position="44"/>
        <end position="63"/>
    </location>
</feature>
<feature type="transmembrane region" description="Helical" evidence="6">
    <location>
        <begin position="133"/>
        <end position="149"/>
    </location>
</feature>
<dbReference type="AlphaFoldDB" id="I5AQT9"/>
<evidence type="ECO:0000256" key="6">
    <source>
        <dbReference type="SAM" id="Phobius"/>
    </source>
</evidence>
<feature type="transmembrane region" description="Helical" evidence="6">
    <location>
        <begin position="12"/>
        <end position="32"/>
    </location>
</feature>
<protein>
    <submittedName>
        <fullName evidence="7">Bacterial cell division membrane protein</fullName>
    </submittedName>
</protein>
<dbReference type="STRING" id="633697.EubceDRAFT1_0302"/>
<dbReference type="GO" id="GO:0051301">
    <property type="term" value="P:cell division"/>
    <property type="evidence" value="ECO:0007669"/>
    <property type="project" value="UniProtKB-KW"/>
</dbReference>
<gene>
    <name evidence="7" type="ORF">EubceDRAFT1_0302</name>
</gene>
<evidence type="ECO:0000313" key="7">
    <source>
        <dbReference type="EMBL" id="EIM56162.1"/>
    </source>
</evidence>
<dbReference type="PANTHER" id="PTHR30474">
    <property type="entry name" value="CELL CYCLE PROTEIN"/>
    <property type="match status" value="1"/>
</dbReference>
<dbReference type="GO" id="GO:0005886">
    <property type="term" value="C:plasma membrane"/>
    <property type="evidence" value="ECO:0007669"/>
    <property type="project" value="TreeGrafter"/>
</dbReference>
<dbReference type="HOGENOM" id="CLU_029243_2_1_9"/>
<keyword evidence="8" id="KW-1185">Reference proteome</keyword>
<feature type="transmembrane region" description="Helical" evidence="6">
    <location>
        <begin position="275"/>
        <end position="296"/>
    </location>
</feature>
<keyword evidence="7" id="KW-0132">Cell division</keyword>
<dbReference type="InterPro" id="IPR001182">
    <property type="entry name" value="FtsW/RodA"/>
</dbReference>
<dbReference type="Pfam" id="PF01098">
    <property type="entry name" value="FTSW_RODA_SPOVE"/>
    <property type="match status" value="1"/>
</dbReference>
<feature type="transmembrane region" description="Helical" evidence="6">
    <location>
        <begin position="308"/>
        <end position="332"/>
    </location>
</feature>
<dbReference type="GO" id="GO:0032153">
    <property type="term" value="C:cell division site"/>
    <property type="evidence" value="ECO:0007669"/>
    <property type="project" value="TreeGrafter"/>
</dbReference>
<evidence type="ECO:0000256" key="1">
    <source>
        <dbReference type="ARBA" id="ARBA00004141"/>
    </source>
</evidence>
<evidence type="ECO:0000313" key="8">
    <source>
        <dbReference type="Proteomes" id="UP000005753"/>
    </source>
</evidence>
<dbReference type="eggNOG" id="COG0772">
    <property type="taxonomic scope" value="Bacteria"/>
</dbReference>
<keyword evidence="7" id="KW-0131">Cell cycle</keyword>